<dbReference type="InterPro" id="IPR005467">
    <property type="entry name" value="His_kinase_dom"/>
</dbReference>
<keyword evidence="5" id="KW-0949">S-adenosyl-L-methionine</keyword>
<dbReference type="Proteomes" id="UP000319700">
    <property type="component" value="Unassembled WGS sequence"/>
</dbReference>
<dbReference type="Pfam" id="PF08448">
    <property type="entry name" value="PAS_4"/>
    <property type="match status" value="1"/>
</dbReference>
<dbReference type="SUPFAM" id="SSF55785">
    <property type="entry name" value="PYP-like sensor domain (PAS domain)"/>
    <property type="match status" value="1"/>
</dbReference>
<evidence type="ECO:0000256" key="1">
    <source>
        <dbReference type="ARBA" id="ARBA00000085"/>
    </source>
</evidence>
<dbReference type="CDD" id="cd00082">
    <property type="entry name" value="HisKA"/>
    <property type="match status" value="1"/>
</dbReference>
<name>A0A502EE56_9FLAO</name>
<dbReference type="SUPFAM" id="SSF53335">
    <property type="entry name" value="S-adenosyl-L-methionine-dependent methyltransferases"/>
    <property type="match status" value="1"/>
</dbReference>
<dbReference type="InterPro" id="IPR035965">
    <property type="entry name" value="PAS-like_dom_sf"/>
</dbReference>
<dbReference type="GO" id="GO:0006935">
    <property type="term" value="P:chemotaxis"/>
    <property type="evidence" value="ECO:0007669"/>
    <property type="project" value="UniProtKB-UniRule"/>
</dbReference>
<dbReference type="Pfam" id="PF00512">
    <property type="entry name" value="HisKA"/>
    <property type="match status" value="1"/>
</dbReference>
<evidence type="ECO:0000259" key="8">
    <source>
        <dbReference type="PROSITE" id="PS50109"/>
    </source>
</evidence>
<protein>
    <submittedName>
        <fullName evidence="11">PAS domain-containing protein</fullName>
    </submittedName>
</protein>
<dbReference type="Gene3D" id="3.30.450.20">
    <property type="entry name" value="PAS domain"/>
    <property type="match status" value="1"/>
</dbReference>
<dbReference type="Pfam" id="PF02518">
    <property type="entry name" value="HATPase_c"/>
    <property type="match status" value="1"/>
</dbReference>
<dbReference type="PROSITE" id="PS50122">
    <property type="entry name" value="CHEB"/>
    <property type="match status" value="1"/>
</dbReference>
<feature type="active site" evidence="6">
    <location>
        <position position="142"/>
    </location>
</feature>
<reference evidence="11 12" key="1">
    <citation type="journal article" date="2019" name="Environ. Microbiol.">
        <title>Species interactions and distinct microbial communities in high Arctic permafrost affected cryosols are associated with the CH4 and CO2 gas fluxes.</title>
        <authorList>
            <person name="Altshuler I."/>
            <person name="Hamel J."/>
            <person name="Turney S."/>
            <person name="Magnuson E."/>
            <person name="Levesque R."/>
            <person name="Greer C."/>
            <person name="Whyte L.G."/>
        </authorList>
    </citation>
    <scope>NUCLEOTIDE SEQUENCE [LARGE SCALE GENOMIC DNA]</scope>
    <source>
        <strain evidence="11 12">42</strain>
    </source>
</reference>
<dbReference type="CDD" id="cd16434">
    <property type="entry name" value="CheB-CheR_fusion"/>
    <property type="match status" value="1"/>
</dbReference>
<feature type="active site" evidence="6">
    <location>
        <position position="24"/>
    </location>
</feature>
<dbReference type="PRINTS" id="PR00996">
    <property type="entry name" value="CHERMTFRASE"/>
</dbReference>
<dbReference type="Gene3D" id="1.10.287.130">
    <property type="match status" value="1"/>
</dbReference>
<evidence type="ECO:0000256" key="5">
    <source>
        <dbReference type="ARBA" id="ARBA00022691"/>
    </source>
</evidence>
<feature type="coiled-coil region" evidence="7">
    <location>
        <begin position="645"/>
        <end position="721"/>
    </location>
</feature>
<sequence length="1121" mass="127339">MNTHKDNLPKATRQDFPIVGIGASAGGLEAFTKFIDAVPDDSEMAYVIVQHLHPTHDSMLTELLSRVSKIPINEITDDIHLAPNNIYVIPENKMLTSFDGVLKLSPREKDTKNQAIDIFFTSLAEVHLDLAYGILLSGNGSDGTIGLRAIKKHGGITFAQDIDALYIEMPQNAINAGVVDYVMSPSKIVEKLIKISKSKYIISEENDSNDEALFQEIINILHQQSGVDFTYYKQTTIHRRIARRMALSKIVSLRDYLKLLRGDKLASEDLFNDMLIPVTEFFRDSKIFQVIKEKVFPIITSRIPEGNTIRVWIAGCSTGEEAYTLAIAIHEFLGENLQGKEIQIFASDISEVAIVKARIGFYRKSQMRNVSETTLSKYFTSNTNGYTIKRQIRDLCVFAVHNFLNDPPFAKMDLITCRNVFIYMDSFLQKKSLTTFHYALKENGFLLLGKSETAVPAAELFQSFDKAGKIYIRKQVSGRFVHSGSGANGKLKSFKSDIQRKEIIKEDFRKSAESLLLSKYTPASVIVNEQMDIVHINGSIAEFIELSTGKPTFNLLKMAREGLAFELRNAWHKVKEADLPIKKERIQIKSKGVTEEITIELQRLEDTEEPYFLVLFYKSIIDKDNLPSNKFTSEELQDNIYLKRIAQLEKELAKIHDDVNAISEDHEAFNEELQSANEELLSGSEELQSLNEELETSKEELQSSNEELLQINQELLNKQQEINISKNYTEAIVATLREPIVVLDTNLRIKNINRAFSKKYNIAKDEATGKLIYEIQNHLFDNVPMRAMLEKVLPEKTQLDDYQISVNLLPYGESIMLLNARQVTNETSKEQLILLAIEDITERRIIEKRLQVLSDGFETKVQERTADLLNANTELESSVKNLHGANVQLQEYAYVASHDLQEPLRKILMFISRLLGMNEKISDEALILLEKISKSSTRMNTLIKDLLTYSYLNNPEKQFVKTDLNVIVANILVDFELFIEDNKVEIKMGKLPIVTAVALQMNQLFYNLISNALKFCKTDDSICKIEITSRKLTLAQIKKYPTLNSSLGYYKIVIKDNGIGFDKQYENKIFTIFQRLHTSEIYSGTGIGLSIGKKIVENHKGIIFSKAEENVGAEFHIILAI</sequence>
<dbReference type="OrthoDB" id="9816309at2"/>
<dbReference type="AlphaFoldDB" id="A0A502EE56"/>
<dbReference type="InterPro" id="IPR013656">
    <property type="entry name" value="PAS_4"/>
</dbReference>
<dbReference type="Gene3D" id="1.10.155.10">
    <property type="entry name" value="Chemotaxis receptor methyltransferase CheR, N-terminal domain"/>
    <property type="match status" value="1"/>
</dbReference>
<dbReference type="Gene3D" id="3.30.565.10">
    <property type="entry name" value="Histidine kinase-like ATPase, C-terminal domain"/>
    <property type="match status" value="1"/>
</dbReference>
<dbReference type="GO" id="GO:0008983">
    <property type="term" value="F:protein-glutamate O-methyltransferase activity"/>
    <property type="evidence" value="ECO:0007669"/>
    <property type="project" value="UniProtKB-EC"/>
</dbReference>
<dbReference type="RefSeq" id="WP_140511121.1">
    <property type="nucleotide sequence ID" value="NZ_RCZH01000018.1"/>
</dbReference>
<dbReference type="InterPro" id="IPR000014">
    <property type="entry name" value="PAS"/>
</dbReference>
<organism evidence="11 12">
    <name type="scientific">Flavobacterium pectinovorum</name>
    <dbReference type="NCBI Taxonomy" id="29533"/>
    <lineage>
        <taxon>Bacteria</taxon>
        <taxon>Pseudomonadati</taxon>
        <taxon>Bacteroidota</taxon>
        <taxon>Flavobacteriia</taxon>
        <taxon>Flavobacteriales</taxon>
        <taxon>Flavobacteriaceae</taxon>
        <taxon>Flavobacterium</taxon>
    </lineage>
</organism>
<dbReference type="GO" id="GO:0005737">
    <property type="term" value="C:cytoplasm"/>
    <property type="evidence" value="ECO:0007669"/>
    <property type="project" value="InterPro"/>
</dbReference>
<dbReference type="InterPro" id="IPR003661">
    <property type="entry name" value="HisK_dim/P_dom"/>
</dbReference>
<comment type="catalytic activity">
    <reaction evidence="2">
        <text>L-glutamyl-[protein] + S-adenosyl-L-methionine = [protein]-L-glutamate 5-O-methyl ester + S-adenosyl-L-homocysteine</text>
        <dbReference type="Rhea" id="RHEA:24452"/>
        <dbReference type="Rhea" id="RHEA-COMP:10208"/>
        <dbReference type="Rhea" id="RHEA-COMP:10311"/>
        <dbReference type="ChEBI" id="CHEBI:29973"/>
        <dbReference type="ChEBI" id="CHEBI:57856"/>
        <dbReference type="ChEBI" id="CHEBI:59789"/>
        <dbReference type="ChEBI" id="CHEBI:82795"/>
        <dbReference type="EC" id="2.1.1.80"/>
    </reaction>
</comment>
<dbReference type="InterPro" id="IPR000780">
    <property type="entry name" value="CheR_MeTrfase"/>
</dbReference>
<dbReference type="GO" id="GO:0008984">
    <property type="term" value="F:protein-glutamate methylesterase activity"/>
    <property type="evidence" value="ECO:0007669"/>
    <property type="project" value="InterPro"/>
</dbReference>
<feature type="domain" description="CheB-type methylesterase" evidence="9">
    <location>
        <begin position="18"/>
        <end position="199"/>
    </location>
</feature>
<dbReference type="PROSITE" id="PS50109">
    <property type="entry name" value="HIS_KIN"/>
    <property type="match status" value="1"/>
</dbReference>
<dbReference type="InterPro" id="IPR022641">
    <property type="entry name" value="CheR_N"/>
</dbReference>
<dbReference type="PANTHER" id="PTHR24422:SF27">
    <property type="entry name" value="PROTEIN-GLUTAMATE O-METHYLTRANSFERASE"/>
    <property type="match status" value="1"/>
</dbReference>
<dbReference type="Pfam" id="PF01339">
    <property type="entry name" value="CheB_methylest"/>
    <property type="match status" value="1"/>
</dbReference>
<evidence type="ECO:0000313" key="12">
    <source>
        <dbReference type="Proteomes" id="UP000319700"/>
    </source>
</evidence>
<evidence type="ECO:0000259" key="9">
    <source>
        <dbReference type="PROSITE" id="PS50122"/>
    </source>
</evidence>
<dbReference type="InterPro" id="IPR029063">
    <property type="entry name" value="SAM-dependent_MTases_sf"/>
</dbReference>
<keyword evidence="3" id="KW-0489">Methyltransferase</keyword>
<feature type="domain" description="Histidine kinase" evidence="8">
    <location>
        <begin position="895"/>
        <end position="1121"/>
    </location>
</feature>
<dbReference type="SMART" id="SM00138">
    <property type="entry name" value="MeTrc"/>
    <property type="match status" value="1"/>
</dbReference>
<evidence type="ECO:0000256" key="2">
    <source>
        <dbReference type="ARBA" id="ARBA00001541"/>
    </source>
</evidence>
<evidence type="ECO:0000313" key="11">
    <source>
        <dbReference type="EMBL" id="TPG34786.1"/>
    </source>
</evidence>
<dbReference type="SUPFAM" id="SSF47384">
    <property type="entry name" value="Homodimeric domain of signal transducing histidine kinase"/>
    <property type="match status" value="1"/>
</dbReference>
<dbReference type="InterPro" id="IPR003594">
    <property type="entry name" value="HATPase_dom"/>
</dbReference>
<proteinExistence type="predicted"/>
<dbReference type="PANTHER" id="PTHR24422">
    <property type="entry name" value="CHEMOTAXIS PROTEIN METHYLTRANSFERASE"/>
    <property type="match status" value="1"/>
</dbReference>
<dbReference type="GO" id="GO:0000155">
    <property type="term" value="F:phosphorelay sensor kinase activity"/>
    <property type="evidence" value="ECO:0007669"/>
    <property type="project" value="InterPro"/>
</dbReference>
<keyword evidence="6" id="KW-0145">Chemotaxis</keyword>
<dbReference type="SUPFAM" id="SSF47757">
    <property type="entry name" value="Chemotaxis receptor methyltransferase CheR, N-terminal domain"/>
    <property type="match status" value="1"/>
</dbReference>
<dbReference type="SMART" id="SM00387">
    <property type="entry name" value="HATPase_c"/>
    <property type="match status" value="1"/>
</dbReference>
<dbReference type="SUPFAM" id="SSF55874">
    <property type="entry name" value="ATPase domain of HSP90 chaperone/DNA topoisomerase II/histidine kinase"/>
    <property type="match status" value="1"/>
</dbReference>
<comment type="catalytic activity">
    <reaction evidence="1">
        <text>ATP + protein L-histidine = ADP + protein N-phospho-L-histidine.</text>
        <dbReference type="EC" id="2.7.13.3"/>
    </reaction>
</comment>
<feature type="active site" evidence="6">
    <location>
        <position position="51"/>
    </location>
</feature>
<dbReference type="InterPro" id="IPR036804">
    <property type="entry name" value="CheR_N_sf"/>
</dbReference>
<feature type="domain" description="CheR-type methyltransferase" evidence="10">
    <location>
        <begin position="202"/>
        <end position="477"/>
    </location>
</feature>
<keyword evidence="4" id="KW-0808">Transferase</keyword>
<dbReference type="SMART" id="SM00388">
    <property type="entry name" value="HisKA"/>
    <property type="match status" value="1"/>
</dbReference>
<evidence type="ECO:0000256" key="7">
    <source>
        <dbReference type="SAM" id="Coils"/>
    </source>
</evidence>
<gene>
    <name evidence="11" type="ORF">EAH81_22155</name>
</gene>
<evidence type="ECO:0000256" key="6">
    <source>
        <dbReference type="PROSITE-ProRule" id="PRU00050"/>
    </source>
</evidence>
<dbReference type="InterPro" id="IPR036890">
    <property type="entry name" value="HATPase_C_sf"/>
</dbReference>
<keyword evidence="6" id="KW-0378">Hydrolase</keyword>
<keyword evidence="12" id="KW-1185">Reference proteome</keyword>
<dbReference type="GO" id="GO:0000156">
    <property type="term" value="F:phosphorelay response regulator activity"/>
    <property type="evidence" value="ECO:0007669"/>
    <property type="project" value="InterPro"/>
</dbReference>
<keyword evidence="7" id="KW-0175">Coiled coil</keyword>
<accession>A0A502EE56</accession>
<dbReference type="Pfam" id="PF03705">
    <property type="entry name" value="CheR_N"/>
    <property type="match status" value="1"/>
</dbReference>
<dbReference type="InterPro" id="IPR036097">
    <property type="entry name" value="HisK_dim/P_sf"/>
</dbReference>
<evidence type="ECO:0000256" key="3">
    <source>
        <dbReference type="ARBA" id="ARBA00022603"/>
    </source>
</evidence>
<comment type="caution">
    <text evidence="11">The sequence shown here is derived from an EMBL/GenBank/DDBJ whole genome shotgun (WGS) entry which is preliminary data.</text>
</comment>
<dbReference type="Gene3D" id="3.40.50.150">
    <property type="entry name" value="Vaccinia Virus protein VP39"/>
    <property type="match status" value="1"/>
</dbReference>
<dbReference type="GO" id="GO:0032259">
    <property type="term" value="P:methylation"/>
    <property type="evidence" value="ECO:0007669"/>
    <property type="project" value="UniProtKB-KW"/>
</dbReference>
<dbReference type="InterPro" id="IPR050903">
    <property type="entry name" value="Bact_Chemotaxis_MeTrfase"/>
</dbReference>
<dbReference type="SUPFAM" id="SSF52738">
    <property type="entry name" value="Methylesterase CheB, C-terminal domain"/>
    <property type="match status" value="1"/>
</dbReference>
<dbReference type="Gene3D" id="3.40.50.180">
    <property type="entry name" value="Methylesterase CheB, C-terminal domain"/>
    <property type="match status" value="1"/>
</dbReference>
<dbReference type="CDD" id="cd00130">
    <property type="entry name" value="PAS"/>
    <property type="match status" value="1"/>
</dbReference>
<dbReference type="InterPro" id="IPR022642">
    <property type="entry name" value="CheR_C"/>
</dbReference>
<evidence type="ECO:0000259" key="10">
    <source>
        <dbReference type="PROSITE" id="PS50123"/>
    </source>
</evidence>
<dbReference type="EMBL" id="RCZH01000018">
    <property type="protein sequence ID" value="TPG34786.1"/>
    <property type="molecule type" value="Genomic_DNA"/>
</dbReference>
<dbReference type="Pfam" id="PF01739">
    <property type="entry name" value="CheR"/>
    <property type="match status" value="1"/>
</dbReference>
<dbReference type="InterPro" id="IPR000673">
    <property type="entry name" value="Sig_transdc_resp-reg_Me-estase"/>
</dbReference>
<dbReference type="PROSITE" id="PS50123">
    <property type="entry name" value="CHER"/>
    <property type="match status" value="1"/>
</dbReference>
<dbReference type="NCBIfam" id="TIGR00229">
    <property type="entry name" value="sensory_box"/>
    <property type="match status" value="1"/>
</dbReference>
<evidence type="ECO:0000256" key="4">
    <source>
        <dbReference type="ARBA" id="ARBA00022679"/>
    </source>
</evidence>
<dbReference type="InterPro" id="IPR035909">
    <property type="entry name" value="CheB_C"/>
</dbReference>